<evidence type="ECO:0000256" key="2">
    <source>
        <dbReference type="ARBA" id="ARBA00007399"/>
    </source>
</evidence>
<dbReference type="PANTHER" id="PTHR30251">
    <property type="entry name" value="PILUS ASSEMBLY CHAPERONE"/>
    <property type="match status" value="1"/>
</dbReference>
<keyword evidence="5 6" id="KW-0143">Chaperone</keyword>
<evidence type="ECO:0000313" key="9">
    <source>
        <dbReference type="Proteomes" id="UP000786875"/>
    </source>
</evidence>
<dbReference type="InterPro" id="IPR001829">
    <property type="entry name" value="Pili_assmbl_chaperone_bac"/>
</dbReference>
<dbReference type="SUPFAM" id="SSF49584">
    <property type="entry name" value="Periplasmic chaperone C-domain"/>
    <property type="match status" value="1"/>
</dbReference>
<dbReference type="InterPro" id="IPR008962">
    <property type="entry name" value="PapD-like_sf"/>
</dbReference>
<evidence type="ECO:0000259" key="7">
    <source>
        <dbReference type="Pfam" id="PF00345"/>
    </source>
</evidence>
<organism evidence="8 9">
    <name type="scientific">Rosenbergiella australiborealis</name>
    <dbReference type="NCBI Taxonomy" id="1544696"/>
    <lineage>
        <taxon>Bacteria</taxon>
        <taxon>Pseudomonadati</taxon>
        <taxon>Pseudomonadota</taxon>
        <taxon>Gammaproteobacteria</taxon>
        <taxon>Enterobacterales</taxon>
        <taxon>Erwiniaceae</taxon>
        <taxon>Rosenbergiella</taxon>
    </lineage>
</organism>
<keyword evidence="4" id="KW-0574">Periplasm</keyword>
<protein>
    <submittedName>
        <fullName evidence="8">Molecular chaperone</fullName>
    </submittedName>
</protein>
<dbReference type="InterPro" id="IPR016147">
    <property type="entry name" value="Pili_assmbl_chaperone_N"/>
</dbReference>
<evidence type="ECO:0000256" key="5">
    <source>
        <dbReference type="ARBA" id="ARBA00023186"/>
    </source>
</evidence>
<dbReference type="Proteomes" id="UP000786875">
    <property type="component" value="Unassembled WGS sequence"/>
</dbReference>
<dbReference type="InterPro" id="IPR013783">
    <property type="entry name" value="Ig-like_fold"/>
</dbReference>
<dbReference type="InterPro" id="IPR036316">
    <property type="entry name" value="Pili_assmbl_chap_C_dom_sf"/>
</dbReference>
<comment type="subcellular location">
    <subcellularLocation>
        <location evidence="1 6">Periplasm</location>
    </subcellularLocation>
</comment>
<accession>A0ABS5T659</accession>
<dbReference type="InterPro" id="IPR050643">
    <property type="entry name" value="Periplasmic_pilus_chap"/>
</dbReference>
<comment type="similarity">
    <text evidence="2 6">Belongs to the periplasmic pilus chaperone family.</text>
</comment>
<evidence type="ECO:0000256" key="4">
    <source>
        <dbReference type="ARBA" id="ARBA00022764"/>
    </source>
</evidence>
<dbReference type="Pfam" id="PF00345">
    <property type="entry name" value="PapD_N"/>
    <property type="match status" value="1"/>
</dbReference>
<keyword evidence="3" id="KW-0732">Signal</keyword>
<name>A0ABS5T659_9GAMM</name>
<dbReference type="PRINTS" id="PR00969">
    <property type="entry name" value="CHAPERONPILI"/>
</dbReference>
<keyword evidence="9" id="KW-1185">Reference proteome</keyword>
<proteinExistence type="inferred from homology"/>
<dbReference type="PANTHER" id="PTHR30251:SF7">
    <property type="entry name" value="FIMBRIAE CHAPARONE"/>
    <property type="match status" value="1"/>
</dbReference>
<dbReference type="InterPro" id="IPR018046">
    <property type="entry name" value="Pili_assmbl_chaperone_CS"/>
</dbReference>
<dbReference type="RefSeq" id="WP_214214138.1">
    <property type="nucleotide sequence ID" value="NZ_JABBFO010000008.1"/>
</dbReference>
<dbReference type="PROSITE" id="PS00635">
    <property type="entry name" value="PILI_CHAPERONE"/>
    <property type="match status" value="1"/>
</dbReference>
<evidence type="ECO:0000313" key="8">
    <source>
        <dbReference type="EMBL" id="MBT0727617.1"/>
    </source>
</evidence>
<reference evidence="8 9" key="1">
    <citation type="submission" date="2020-04" db="EMBL/GenBank/DDBJ databases">
        <title>Genome sequencing of Rosenbergiella species.</title>
        <authorList>
            <person name="Alvarez-Perez S."/>
            <person name="Lievens B."/>
        </authorList>
    </citation>
    <scope>NUCLEOTIDE SEQUENCE [LARGE SCALE GENOMIC DNA]</scope>
    <source>
        <strain evidence="8 9">CdVSA20.1</strain>
    </source>
</reference>
<sequence>MPSQSRIVYNAEDNSQSLMLANTNSYPVIVQTWIDNGEGSPDTRNIPFVSIPPIFRLERGDVKGIRVIYNKTSSLPEDKESLFWLNIYEIPPEKKDLKPENSVLVTMNTQIKIFFRPKGINLFSEEAIKQLKCKQKDLKTITCLNPSPIYLSIIAAEATSSNGSTIKAGGDDFIIPPKSEKEFHFTSVVSIDDSIKFIYISEMGDQLNYILKQ</sequence>
<gene>
    <name evidence="8" type="ORF">HGT73_09505</name>
</gene>
<comment type="caution">
    <text evidence="8">The sequence shown here is derived from an EMBL/GenBank/DDBJ whole genome shotgun (WGS) entry which is preliminary data.</text>
</comment>
<dbReference type="Gene3D" id="2.60.40.10">
    <property type="entry name" value="Immunoglobulins"/>
    <property type="match status" value="2"/>
</dbReference>
<evidence type="ECO:0000256" key="3">
    <source>
        <dbReference type="ARBA" id="ARBA00022729"/>
    </source>
</evidence>
<evidence type="ECO:0000256" key="1">
    <source>
        <dbReference type="ARBA" id="ARBA00004418"/>
    </source>
</evidence>
<evidence type="ECO:0000256" key="6">
    <source>
        <dbReference type="RuleBase" id="RU003918"/>
    </source>
</evidence>
<dbReference type="SUPFAM" id="SSF49354">
    <property type="entry name" value="PapD-like"/>
    <property type="match status" value="1"/>
</dbReference>
<feature type="domain" description="Pili assembly chaperone N-terminal" evidence="7">
    <location>
        <begin position="3"/>
        <end position="120"/>
    </location>
</feature>
<dbReference type="EMBL" id="JABBFO010000008">
    <property type="protein sequence ID" value="MBT0727617.1"/>
    <property type="molecule type" value="Genomic_DNA"/>
</dbReference>